<dbReference type="EMBL" id="LAZR01000553">
    <property type="protein sequence ID" value="KKN64503.1"/>
    <property type="molecule type" value="Genomic_DNA"/>
</dbReference>
<organism evidence="1">
    <name type="scientific">marine sediment metagenome</name>
    <dbReference type="NCBI Taxonomy" id="412755"/>
    <lineage>
        <taxon>unclassified sequences</taxon>
        <taxon>metagenomes</taxon>
        <taxon>ecological metagenomes</taxon>
    </lineage>
</organism>
<dbReference type="AlphaFoldDB" id="A0A0F9VFC2"/>
<protein>
    <submittedName>
        <fullName evidence="1">Uncharacterized protein</fullName>
    </submittedName>
</protein>
<gene>
    <name evidence="1" type="ORF">LCGC14_0491160</name>
</gene>
<accession>A0A0F9VFC2</accession>
<evidence type="ECO:0000313" key="1">
    <source>
        <dbReference type="EMBL" id="KKN64503.1"/>
    </source>
</evidence>
<comment type="caution">
    <text evidence="1">The sequence shown here is derived from an EMBL/GenBank/DDBJ whole genome shotgun (WGS) entry which is preliminary data.</text>
</comment>
<reference evidence="1" key="1">
    <citation type="journal article" date="2015" name="Nature">
        <title>Complex archaea that bridge the gap between prokaryotes and eukaryotes.</title>
        <authorList>
            <person name="Spang A."/>
            <person name="Saw J.H."/>
            <person name="Jorgensen S.L."/>
            <person name="Zaremba-Niedzwiedzka K."/>
            <person name="Martijn J."/>
            <person name="Lind A.E."/>
            <person name="van Eijk R."/>
            <person name="Schleper C."/>
            <person name="Guy L."/>
            <person name="Ettema T.J."/>
        </authorList>
    </citation>
    <scope>NUCLEOTIDE SEQUENCE</scope>
</reference>
<sequence>MPDAPEPVNAKQGGIWYALYFNGYTDDEISAWFEEKHGYKPNVIIHTGGGKLAGPLAYDPKEPKHD</sequence>
<name>A0A0F9VFC2_9ZZZZ</name>
<proteinExistence type="predicted"/>